<sequence length="976" mass="105509">MKRTFVKGTFLIWLLVLPLMAYSQVTVSGTVTDADSGEPLIGVTVIVKGSTTGTLTDIDGNYSINAPEGSTLTFSFIGYSDLDVAAADAGDVQMQTDVTNLDEVVVTGLVSSIKRSNLANSVSTVSSEALTGTTTGSTLDGALYGKMTGVNINAAGGAPGGQTAMRLRGISSLSGNNQPLFIVDGVYISNVQLTNGSAVASGANAGREEGGSNRVSDINPDDIESIEVLKGASAAAIYGTRANAGVVIITTKRGATGKTTVKFDQDIGFNTIQNFAGRRQFTSATVASTFGDAEVPIFEAARDAGRIFNYEEELYGEEGLILDSRLSISGGNDKTTFYFNASRRDEDGIMQRTGYERNSLRLNLDHRFNDKLKVGFSSNYINSTADRGPVGNENNGGFSVGYNLALVTADWEDLFPDENGVYPDGRFAATNIIFNRDRIDNSEEINRYVQGANVEYKAITDENFQLRFTANGGLDYFEAKTFVYIPESQQTQRATTQGFVSAGNTNSLQLNYNAFAVVDYNAGNNININGQFGMSYLNFESDAIINQTTQLFPNQTNLAQGNSFAVFQRLTEEEEFGLIGQSTVNWDDKIIATAGIRFDKSNLNGDPNKFFAFPRASLAVNVANFDFWNVDAVNLFKLRVAYGETGSSAQFGSLFTPLGPTSIGGVPGLGLPTVGQNNQSAQLGDANLEPETSQEIEFGADFSFLDGKIGLELTGYKRDVKNLIYPFSSIPLSSGFANTIRNDFDLSNKGVEISLSANPISNSNINWNTTLNWWTNDADVERLGVGEFQPSGEGFSLTFGSSFIREGETATSLAANINGVTTIIGDAAPDWEMSWFNQIKLFRDFDLTFLWHWKEGGDVLNLTKLLSDFGGVTPDLDNPDVIANPRFGTFGAAGYIEDGTYIRLREVGLYWTVPAEIDWFERLRIGVSGKNILTITDYTSYDPETSAFGPSGLSQGIEVAPFPSAAQYYFHVGLTF</sequence>
<dbReference type="InterPro" id="IPR000531">
    <property type="entry name" value="Beta-barrel_TonB"/>
</dbReference>
<reference evidence="15 16" key="1">
    <citation type="submission" date="2020-01" db="EMBL/GenBank/DDBJ databases">
        <title>Bacteria diversity of Porities sp.</title>
        <authorList>
            <person name="Wang G."/>
        </authorList>
    </citation>
    <scope>NUCLEOTIDE SEQUENCE [LARGE SCALE GENOMIC DNA]</scope>
    <source>
        <strain evidence="15 16">R33</strain>
    </source>
</reference>
<dbReference type="Pfam" id="PF00593">
    <property type="entry name" value="TonB_dep_Rec_b-barrel"/>
    <property type="match status" value="1"/>
</dbReference>
<comment type="subcellular location">
    <subcellularLocation>
        <location evidence="1 10">Cell outer membrane</location>
        <topology evidence="1 10">Multi-pass membrane protein</topology>
    </subcellularLocation>
</comment>
<keyword evidence="16" id="KW-1185">Reference proteome</keyword>
<dbReference type="PROSITE" id="PS52016">
    <property type="entry name" value="TONB_DEPENDENT_REC_3"/>
    <property type="match status" value="1"/>
</dbReference>
<dbReference type="Proteomes" id="UP000475249">
    <property type="component" value="Unassembled WGS sequence"/>
</dbReference>
<dbReference type="Pfam" id="PF13715">
    <property type="entry name" value="CarbopepD_reg_2"/>
    <property type="match status" value="1"/>
</dbReference>
<dbReference type="NCBIfam" id="TIGR04057">
    <property type="entry name" value="SusC_RagA_signa"/>
    <property type="match status" value="1"/>
</dbReference>
<keyword evidence="8" id="KW-0675">Receptor</keyword>
<dbReference type="InterPro" id="IPR036942">
    <property type="entry name" value="Beta-barrel_TonB_sf"/>
</dbReference>
<dbReference type="InterPro" id="IPR012910">
    <property type="entry name" value="Plug_dom"/>
</dbReference>
<name>A0A6L9E8K9_9FLAO</name>
<dbReference type="GO" id="GO:0009279">
    <property type="term" value="C:cell outer membrane"/>
    <property type="evidence" value="ECO:0007669"/>
    <property type="project" value="UniProtKB-SubCell"/>
</dbReference>
<evidence type="ECO:0000256" key="3">
    <source>
        <dbReference type="ARBA" id="ARBA00022452"/>
    </source>
</evidence>
<feature type="chain" id="PRO_5027038728" evidence="12">
    <location>
        <begin position="22"/>
        <end position="976"/>
    </location>
</feature>
<dbReference type="PANTHER" id="PTHR30069">
    <property type="entry name" value="TONB-DEPENDENT OUTER MEMBRANE RECEPTOR"/>
    <property type="match status" value="1"/>
</dbReference>
<keyword evidence="3 10" id="KW-1134">Transmembrane beta strand</keyword>
<evidence type="ECO:0000256" key="1">
    <source>
        <dbReference type="ARBA" id="ARBA00004571"/>
    </source>
</evidence>
<keyword evidence="7 10" id="KW-0472">Membrane</keyword>
<keyword evidence="6 11" id="KW-0798">TonB box</keyword>
<evidence type="ECO:0000256" key="10">
    <source>
        <dbReference type="PROSITE-ProRule" id="PRU01360"/>
    </source>
</evidence>
<evidence type="ECO:0000256" key="12">
    <source>
        <dbReference type="SAM" id="SignalP"/>
    </source>
</evidence>
<dbReference type="PANTHER" id="PTHR30069:SF29">
    <property type="entry name" value="HEMOGLOBIN AND HEMOGLOBIN-HAPTOGLOBIN-BINDING PROTEIN 1-RELATED"/>
    <property type="match status" value="1"/>
</dbReference>
<dbReference type="AlphaFoldDB" id="A0A6L9E8K9"/>
<dbReference type="GO" id="GO:0015344">
    <property type="term" value="F:siderophore uptake transmembrane transporter activity"/>
    <property type="evidence" value="ECO:0007669"/>
    <property type="project" value="TreeGrafter"/>
</dbReference>
<evidence type="ECO:0000259" key="13">
    <source>
        <dbReference type="Pfam" id="PF00593"/>
    </source>
</evidence>
<keyword evidence="9 10" id="KW-0998">Cell outer membrane</keyword>
<gene>
    <name evidence="15" type="ORF">GTQ38_02175</name>
</gene>
<dbReference type="NCBIfam" id="TIGR04056">
    <property type="entry name" value="OMP_RagA_SusC"/>
    <property type="match status" value="1"/>
</dbReference>
<evidence type="ECO:0000256" key="5">
    <source>
        <dbReference type="ARBA" id="ARBA00022729"/>
    </source>
</evidence>
<keyword evidence="2 10" id="KW-0813">Transport</keyword>
<evidence type="ECO:0000256" key="4">
    <source>
        <dbReference type="ARBA" id="ARBA00022692"/>
    </source>
</evidence>
<evidence type="ECO:0000259" key="14">
    <source>
        <dbReference type="Pfam" id="PF07715"/>
    </source>
</evidence>
<proteinExistence type="inferred from homology"/>
<keyword evidence="5 12" id="KW-0732">Signal</keyword>
<dbReference type="Pfam" id="PF07715">
    <property type="entry name" value="Plug"/>
    <property type="match status" value="1"/>
</dbReference>
<comment type="caution">
    <text evidence="15">The sequence shown here is derived from an EMBL/GenBank/DDBJ whole genome shotgun (WGS) entry which is preliminary data.</text>
</comment>
<evidence type="ECO:0000256" key="7">
    <source>
        <dbReference type="ARBA" id="ARBA00023136"/>
    </source>
</evidence>
<evidence type="ECO:0000256" key="9">
    <source>
        <dbReference type="ARBA" id="ARBA00023237"/>
    </source>
</evidence>
<dbReference type="InterPro" id="IPR023996">
    <property type="entry name" value="TonB-dep_OMP_SusC/RagA"/>
</dbReference>
<evidence type="ECO:0000313" key="16">
    <source>
        <dbReference type="Proteomes" id="UP000475249"/>
    </source>
</evidence>
<keyword evidence="4 10" id="KW-0812">Transmembrane</keyword>
<dbReference type="InterPro" id="IPR039426">
    <property type="entry name" value="TonB-dep_rcpt-like"/>
</dbReference>
<feature type="signal peptide" evidence="12">
    <location>
        <begin position="1"/>
        <end position="21"/>
    </location>
</feature>
<dbReference type="SUPFAM" id="SSF56935">
    <property type="entry name" value="Porins"/>
    <property type="match status" value="1"/>
</dbReference>
<dbReference type="EMBL" id="WXYO01000001">
    <property type="protein sequence ID" value="NAS10789.1"/>
    <property type="molecule type" value="Genomic_DNA"/>
</dbReference>
<evidence type="ECO:0000256" key="6">
    <source>
        <dbReference type="ARBA" id="ARBA00023077"/>
    </source>
</evidence>
<evidence type="ECO:0000256" key="8">
    <source>
        <dbReference type="ARBA" id="ARBA00023170"/>
    </source>
</evidence>
<organism evidence="15 16">
    <name type="scientific">Poritiphilus flavus</name>
    <dbReference type="NCBI Taxonomy" id="2697053"/>
    <lineage>
        <taxon>Bacteria</taxon>
        <taxon>Pseudomonadati</taxon>
        <taxon>Bacteroidota</taxon>
        <taxon>Flavobacteriia</taxon>
        <taxon>Flavobacteriales</taxon>
        <taxon>Flavobacteriaceae</taxon>
        <taxon>Poritiphilus</taxon>
    </lineage>
</organism>
<dbReference type="Gene3D" id="2.60.40.1120">
    <property type="entry name" value="Carboxypeptidase-like, regulatory domain"/>
    <property type="match status" value="1"/>
</dbReference>
<dbReference type="GO" id="GO:0044718">
    <property type="term" value="P:siderophore transmembrane transport"/>
    <property type="evidence" value="ECO:0007669"/>
    <property type="project" value="TreeGrafter"/>
</dbReference>
<protein>
    <submittedName>
        <fullName evidence="15">SusC/RagA family TonB-linked outer membrane protein</fullName>
    </submittedName>
</protein>
<evidence type="ECO:0000256" key="11">
    <source>
        <dbReference type="RuleBase" id="RU003357"/>
    </source>
</evidence>
<accession>A0A6L9E8K9</accession>
<comment type="similarity">
    <text evidence="10 11">Belongs to the TonB-dependent receptor family.</text>
</comment>
<dbReference type="InterPro" id="IPR037066">
    <property type="entry name" value="Plug_dom_sf"/>
</dbReference>
<feature type="domain" description="TonB-dependent receptor-like beta-barrel" evidence="13">
    <location>
        <begin position="433"/>
        <end position="780"/>
    </location>
</feature>
<evidence type="ECO:0000256" key="2">
    <source>
        <dbReference type="ARBA" id="ARBA00022448"/>
    </source>
</evidence>
<dbReference type="Gene3D" id="2.40.170.20">
    <property type="entry name" value="TonB-dependent receptor, beta-barrel domain"/>
    <property type="match status" value="1"/>
</dbReference>
<evidence type="ECO:0000313" key="15">
    <source>
        <dbReference type="EMBL" id="NAS10789.1"/>
    </source>
</evidence>
<dbReference type="Gene3D" id="2.170.130.10">
    <property type="entry name" value="TonB-dependent receptor, plug domain"/>
    <property type="match status" value="1"/>
</dbReference>
<dbReference type="RefSeq" id="WP_161433576.1">
    <property type="nucleotide sequence ID" value="NZ_WXYO01000001.1"/>
</dbReference>
<feature type="domain" description="TonB-dependent receptor plug" evidence="14">
    <location>
        <begin position="116"/>
        <end position="246"/>
    </location>
</feature>
<dbReference type="InterPro" id="IPR023997">
    <property type="entry name" value="TonB-dep_OMP_SusC/RagA_CS"/>
</dbReference>
<dbReference type="InterPro" id="IPR008969">
    <property type="entry name" value="CarboxyPept-like_regulatory"/>
</dbReference>
<dbReference type="SUPFAM" id="SSF49464">
    <property type="entry name" value="Carboxypeptidase regulatory domain-like"/>
    <property type="match status" value="1"/>
</dbReference>